<keyword evidence="4" id="KW-1185">Reference proteome</keyword>
<dbReference type="PANTHER" id="PTHR43662">
    <property type="match status" value="1"/>
</dbReference>
<evidence type="ECO:0000313" key="4">
    <source>
        <dbReference type="Proteomes" id="UP001285441"/>
    </source>
</evidence>
<evidence type="ECO:0000256" key="1">
    <source>
        <dbReference type="SAM" id="MobiDB-lite"/>
    </source>
</evidence>
<dbReference type="EMBL" id="JAULSW010000003">
    <property type="protein sequence ID" value="KAK3386883.1"/>
    <property type="molecule type" value="Genomic_DNA"/>
</dbReference>
<dbReference type="Pfam" id="PF09362">
    <property type="entry name" value="DUF1996"/>
    <property type="match status" value="1"/>
</dbReference>
<name>A0AAE0NSH2_9PEZI</name>
<evidence type="ECO:0000259" key="2">
    <source>
        <dbReference type="Pfam" id="PF09362"/>
    </source>
</evidence>
<protein>
    <recommendedName>
        <fullName evidence="2">DUF1996 domain-containing protein</fullName>
    </recommendedName>
</protein>
<dbReference type="Proteomes" id="UP001285441">
    <property type="component" value="Unassembled WGS sequence"/>
</dbReference>
<feature type="domain" description="DUF1996" evidence="2">
    <location>
        <begin position="31"/>
        <end position="228"/>
    </location>
</feature>
<feature type="region of interest" description="Disordered" evidence="1">
    <location>
        <begin position="254"/>
        <end position="274"/>
    </location>
</feature>
<dbReference type="InterPro" id="IPR018535">
    <property type="entry name" value="DUF1996"/>
</dbReference>
<reference evidence="3" key="2">
    <citation type="submission" date="2023-06" db="EMBL/GenBank/DDBJ databases">
        <authorList>
            <consortium name="Lawrence Berkeley National Laboratory"/>
            <person name="Haridas S."/>
            <person name="Hensen N."/>
            <person name="Bonometti L."/>
            <person name="Westerberg I."/>
            <person name="Brannstrom I.O."/>
            <person name="Guillou S."/>
            <person name="Cros-Aarteil S."/>
            <person name="Calhoun S."/>
            <person name="Kuo A."/>
            <person name="Mondo S."/>
            <person name="Pangilinan J."/>
            <person name="Riley R."/>
            <person name="LaButti K."/>
            <person name="Andreopoulos B."/>
            <person name="Lipzen A."/>
            <person name="Chen C."/>
            <person name="Yanf M."/>
            <person name="Daum C."/>
            <person name="Ng V."/>
            <person name="Clum A."/>
            <person name="Steindorff A."/>
            <person name="Ohm R."/>
            <person name="Martin F."/>
            <person name="Silar P."/>
            <person name="Natvig D."/>
            <person name="Lalanne C."/>
            <person name="Gautier V."/>
            <person name="Ament-velasquez S.L."/>
            <person name="Kruys A."/>
            <person name="Hutchinson M.I."/>
            <person name="Powell A.J."/>
            <person name="Barry K."/>
            <person name="Miller A.N."/>
            <person name="Grigoriev I.V."/>
            <person name="Debuchy R."/>
            <person name="Gladieux P."/>
            <person name="Thoren M.H."/>
            <person name="Johannesson H."/>
        </authorList>
    </citation>
    <scope>NUCLEOTIDE SEQUENCE</scope>
    <source>
        <strain evidence="3">CBS 232.78</strain>
    </source>
</reference>
<organism evidence="3 4">
    <name type="scientific">Podospora didyma</name>
    <dbReference type="NCBI Taxonomy" id="330526"/>
    <lineage>
        <taxon>Eukaryota</taxon>
        <taxon>Fungi</taxon>
        <taxon>Dikarya</taxon>
        <taxon>Ascomycota</taxon>
        <taxon>Pezizomycotina</taxon>
        <taxon>Sordariomycetes</taxon>
        <taxon>Sordariomycetidae</taxon>
        <taxon>Sordariales</taxon>
        <taxon>Podosporaceae</taxon>
        <taxon>Podospora</taxon>
    </lineage>
</organism>
<proteinExistence type="predicted"/>
<sequence>MRSKFVAVTLLGVASAYTDIRHKRFMIKNIDPIVLPGQYRSHMHSFYGSDVVTKDLPTTEELQKGCPSGENPNDLSVYWAPTLYHVGPGGNYTEVNPVMFSTYYENIDKAEIPFPRDFYAVAGNASAKSQTDIDERLTAITWWCENGPEDRNTRPRAALPTVTCSTHIQAILRFPDCVNVDNIKKYSYAAANGGRCPSDMKRMPQLRFSIRYDVGEGYCLHGDFINGWFDDAQQNLLKATGGRQWMRIDGAKGLGKAGSSCQTKDADPEHGTSDYKESLKMMSMA</sequence>
<feature type="compositionally biased region" description="Basic and acidic residues" evidence="1">
    <location>
        <begin position="264"/>
        <end position="274"/>
    </location>
</feature>
<dbReference type="AlphaFoldDB" id="A0AAE0NSH2"/>
<gene>
    <name evidence="3" type="ORF">B0H63DRAFT_493472</name>
</gene>
<comment type="caution">
    <text evidence="3">The sequence shown here is derived from an EMBL/GenBank/DDBJ whole genome shotgun (WGS) entry which is preliminary data.</text>
</comment>
<accession>A0AAE0NSH2</accession>
<evidence type="ECO:0000313" key="3">
    <source>
        <dbReference type="EMBL" id="KAK3386883.1"/>
    </source>
</evidence>
<reference evidence="3" key="1">
    <citation type="journal article" date="2023" name="Mol. Phylogenet. Evol.">
        <title>Genome-scale phylogeny and comparative genomics of the fungal order Sordariales.</title>
        <authorList>
            <person name="Hensen N."/>
            <person name="Bonometti L."/>
            <person name="Westerberg I."/>
            <person name="Brannstrom I.O."/>
            <person name="Guillou S."/>
            <person name="Cros-Aarteil S."/>
            <person name="Calhoun S."/>
            <person name="Haridas S."/>
            <person name="Kuo A."/>
            <person name="Mondo S."/>
            <person name="Pangilinan J."/>
            <person name="Riley R."/>
            <person name="LaButti K."/>
            <person name="Andreopoulos B."/>
            <person name="Lipzen A."/>
            <person name="Chen C."/>
            <person name="Yan M."/>
            <person name="Daum C."/>
            <person name="Ng V."/>
            <person name="Clum A."/>
            <person name="Steindorff A."/>
            <person name="Ohm R.A."/>
            <person name="Martin F."/>
            <person name="Silar P."/>
            <person name="Natvig D.O."/>
            <person name="Lalanne C."/>
            <person name="Gautier V."/>
            <person name="Ament-Velasquez S.L."/>
            <person name="Kruys A."/>
            <person name="Hutchinson M.I."/>
            <person name="Powell A.J."/>
            <person name="Barry K."/>
            <person name="Miller A.N."/>
            <person name="Grigoriev I.V."/>
            <person name="Debuchy R."/>
            <person name="Gladieux P."/>
            <person name="Hiltunen Thoren M."/>
            <person name="Johannesson H."/>
        </authorList>
    </citation>
    <scope>NUCLEOTIDE SEQUENCE</scope>
    <source>
        <strain evidence="3">CBS 232.78</strain>
    </source>
</reference>
<dbReference type="PANTHER" id="PTHR43662:SF12">
    <property type="entry name" value="DUF1996 DOMAIN-CONTAINING PROTEIN-RELATED"/>
    <property type="match status" value="1"/>
</dbReference>